<comment type="caution">
    <text evidence="9">The sequence shown here is derived from an EMBL/GenBank/DDBJ whole genome shotgun (WGS) entry which is preliminary data.</text>
</comment>
<evidence type="ECO:0000313" key="9">
    <source>
        <dbReference type="EMBL" id="CAK0856149.1"/>
    </source>
</evidence>
<dbReference type="SMART" id="SM00490">
    <property type="entry name" value="HELICc"/>
    <property type="match status" value="1"/>
</dbReference>
<sequence length="487" mass="53402">AYLLPALARLRERARPSTDSLPALPRVLVLAPTRELTQQIATETARLSIAIGHRFVPCFGGVWKGAQLRQLEKGCDILLSTPGRAKDFMVGVKEKGAAPAVSVKEVAYLVLDEADAMLSMGFMPQIKDIVRRCKKTGLPAQAFGAGGSEAGSRRQTLFFTATWPRRVRAAAKELTADGAAQLRIGQGVGSDKLTANKNVRQIVQVVERRDKLQRLINVLTSELSDGDTCIVFCSTRGRVDFVVDSLRREKVVDRCEGIHSSKEQWERDKILERFRGHTAAANKRAVLVATDVAARGIDIPGVALVVVYDLNGWNGELNIDSYVHRIGRTGRAGKMGRAYTFVDHKDPVALLPISTWTPCTNKQKHQRTPRTPHLSFLTCSPVSSSLSLLLLLIRRKDRGLPDLVRLLKDAEQRVPIPLQEVEVGERLPVKARAAVAEGEEEAEESLPKARLRDRGRLASLAGPAGARGKRRGAAPEGKPRRAKTAMK</sequence>
<evidence type="ECO:0000259" key="8">
    <source>
        <dbReference type="PROSITE" id="PS51194"/>
    </source>
</evidence>
<dbReference type="CDD" id="cd00268">
    <property type="entry name" value="DEADc"/>
    <property type="match status" value="1"/>
</dbReference>
<evidence type="ECO:0000256" key="4">
    <source>
        <dbReference type="ARBA" id="ARBA00022806"/>
    </source>
</evidence>
<dbReference type="InterPro" id="IPR014001">
    <property type="entry name" value="Helicase_ATP-bd"/>
</dbReference>
<dbReference type="Pfam" id="PF00270">
    <property type="entry name" value="DEAD"/>
    <property type="match status" value="1"/>
</dbReference>
<feature type="region of interest" description="Disordered" evidence="6">
    <location>
        <begin position="434"/>
        <end position="487"/>
    </location>
</feature>
<dbReference type="Gene3D" id="3.40.50.300">
    <property type="entry name" value="P-loop containing nucleotide triphosphate hydrolases"/>
    <property type="match status" value="2"/>
</dbReference>
<dbReference type="PANTHER" id="PTHR47958">
    <property type="entry name" value="ATP-DEPENDENT RNA HELICASE DBP3"/>
    <property type="match status" value="1"/>
</dbReference>
<keyword evidence="3" id="KW-0378">Hydrolase</keyword>
<evidence type="ECO:0000256" key="2">
    <source>
        <dbReference type="ARBA" id="ARBA00022741"/>
    </source>
</evidence>
<keyword evidence="4" id="KW-0347">Helicase</keyword>
<dbReference type="InterPro" id="IPR011545">
    <property type="entry name" value="DEAD/DEAH_box_helicase_dom"/>
</dbReference>
<protein>
    <recommendedName>
        <fullName evidence="1">RNA helicase</fullName>
        <ecNumber evidence="1">3.6.4.13</ecNumber>
    </recommendedName>
</protein>
<name>A0ABN9UA19_9DINO</name>
<dbReference type="InterPro" id="IPR001650">
    <property type="entry name" value="Helicase_C-like"/>
</dbReference>
<dbReference type="EMBL" id="CAUYUJ010015609">
    <property type="protein sequence ID" value="CAK0856149.1"/>
    <property type="molecule type" value="Genomic_DNA"/>
</dbReference>
<proteinExistence type="predicted"/>
<evidence type="ECO:0000313" key="10">
    <source>
        <dbReference type="Proteomes" id="UP001189429"/>
    </source>
</evidence>
<keyword evidence="2" id="KW-0547">Nucleotide-binding</keyword>
<dbReference type="EC" id="3.6.4.13" evidence="1"/>
<evidence type="ECO:0000256" key="1">
    <source>
        <dbReference type="ARBA" id="ARBA00012552"/>
    </source>
</evidence>
<keyword evidence="10" id="KW-1185">Reference proteome</keyword>
<dbReference type="PROSITE" id="PS51194">
    <property type="entry name" value="HELICASE_CTER"/>
    <property type="match status" value="1"/>
</dbReference>
<evidence type="ECO:0000259" key="7">
    <source>
        <dbReference type="PROSITE" id="PS51192"/>
    </source>
</evidence>
<dbReference type="SMART" id="SM00487">
    <property type="entry name" value="DEXDc"/>
    <property type="match status" value="1"/>
</dbReference>
<dbReference type="InterPro" id="IPR027417">
    <property type="entry name" value="P-loop_NTPase"/>
</dbReference>
<dbReference type="PROSITE" id="PS51192">
    <property type="entry name" value="HELICASE_ATP_BIND_1"/>
    <property type="match status" value="1"/>
</dbReference>
<evidence type="ECO:0000256" key="6">
    <source>
        <dbReference type="SAM" id="MobiDB-lite"/>
    </source>
</evidence>
<feature type="compositionally biased region" description="Basic and acidic residues" evidence="6">
    <location>
        <begin position="445"/>
        <end position="456"/>
    </location>
</feature>
<feature type="domain" description="Helicase C-terminal" evidence="8">
    <location>
        <begin position="211"/>
        <end position="375"/>
    </location>
</feature>
<feature type="non-terminal residue" evidence="9">
    <location>
        <position position="1"/>
    </location>
</feature>
<feature type="domain" description="Helicase ATP-binding" evidence="7">
    <location>
        <begin position="1"/>
        <end position="181"/>
    </location>
</feature>
<accession>A0ABN9UA19</accession>
<gene>
    <name evidence="9" type="ORF">PCOR1329_LOCUS46608</name>
</gene>
<dbReference type="SUPFAM" id="SSF52540">
    <property type="entry name" value="P-loop containing nucleoside triphosphate hydrolases"/>
    <property type="match status" value="1"/>
</dbReference>
<keyword evidence="5" id="KW-0067">ATP-binding</keyword>
<dbReference type="CDD" id="cd18787">
    <property type="entry name" value="SF2_C_DEAD"/>
    <property type="match status" value="1"/>
</dbReference>
<dbReference type="InterPro" id="IPR044742">
    <property type="entry name" value="DEAD/DEAH_RhlB"/>
</dbReference>
<evidence type="ECO:0000256" key="3">
    <source>
        <dbReference type="ARBA" id="ARBA00022801"/>
    </source>
</evidence>
<organism evidence="9 10">
    <name type="scientific">Prorocentrum cordatum</name>
    <dbReference type="NCBI Taxonomy" id="2364126"/>
    <lineage>
        <taxon>Eukaryota</taxon>
        <taxon>Sar</taxon>
        <taxon>Alveolata</taxon>
        <taxon>Dinophyceae</taxon>
        <taxon>Prorocentrales</taxon>
        <taxon>Prorocentraceae</taxon>
        <taxon>Prorocentrum</taxon>
    </lineage>
</organism>
<dbReference type="Proteomes" id="UP001189429">
    <property type="component" value="Unassembled WGS sequence"/>
</dbReference>
<evidence type="ECO:0000256" key="5">
    <source>
        <dbReference type="ARBA" id="ARBA00022840"/>
    </source>
</evidence>
<dbReference type="Pfam" id="PF00271">
    <property type="entry name" value="Helicase_C"/>
    <property type="match status" value="1"/>
</dbReference>
<reference evidence="9" key="1">
    <citation type="submission" date="2023-10" db="EMBL/GenBank/DDBJ databases">
        <authorList>
            <person name="Chen Y."/>
            <person name="Shah S."/>
            <person name="Dougan E. K."/>
            <person name="Thang M."/>
            <person name="Chan C."/>
        </authorList>
    </citation>
    <scope>NUCLEOTIDE SEQUENCE [LARGE SCALE GENOMIC DNA]</scope>
</reference>